<dbReference type="SUPFAM" id="SSF53756">
    <property type="entry name" value="UDP-Glycosyltransferase/glycogen phosphorylase"/>
    <property type="match status" value="1"/>
</dbReference>
<dbReference type="RefSeq" id="WP_163957188.1">
    <property type="nucleotide sequence ID" value="NZ_BAAAES010000024.1"/>
</dbReference>
<dbReference type="PANTHER" id="PTHR48050">
    <property type="entry name" value="STEROL 3-BETA-GLUCOSYLTRANSFERASE"/>
    <property type="match status" value="1"/>
</dbReference>
<organism evidence="2 3">
    <name type="scientific">Sphingomonas insulae</name>
    <dbReference type="NCBI Taxonomy" id="424800"/>
    <lineage>
        <taxon>Bacteria</taxon>
        <taxon>Pseudomonadati</taxon>
        <taxon>Pseudomonadota</taxon>
        <taxon>Alphaproteobacteria</taxon>
        <taxon>Sphingomonadales</taxon>
        <taxon>Sphingomonadaceae</taxon>
        <taxon>Sphingomonas</taxon>
    </lineage>
</organism>
<dbReference type="InterPro" id="IPR010610">
    <property type="entry name" value="EryCIII-like_C"/>
</dbReference>
<comment type="caution">
    <text evidence="2">The sequence shown here is derived from an EMBL/GenBank/DDBJ whole genome shotgun (WGS) entry which is preliminary data.</text>
</comment>
<evidence type="ECO:0000313" key="3">
    <source>
        <dbReference type="Proteomes" id="UP001500238"/>
    </source>
</evidence>
<proteinExistence type="predicted"/>
<accession>A0ABN1I0E2</accession>
<dbReference type="Gene3D" id="3.40.50.2000">
    <property type="entry name" value="Glycogen Phosphorylase B"/>
    <property type="match status" value="2"/>
</dbReference>
<dbReference type="EMBL" id="BAAAES010000024">
    <property type="protein sequence ID" value="GAA0678245.1"/>
    <property type="molecule type" value="Genomic_DNA"/>
</dbReference>
<dbReference type="CDD" id="cd03784">
    <property type="entry name" value="GT1_Gtf-like"/>
    <property type="match status" value="1"/>
</dbReference>
<dbReference type="Proteomes" id="UP001500238">
    <property type="component" value="Unassembled WGS sequence"/>
</dbReference>
<dbReference type="Pfam" id="PF06722">
    <property type="entry name" value="EryCIII-like_C"/>
    <property type="match status" value="1"/>
</dbReference>
<keyword evidence="3" id="KW-1185">Reference proteome</keyword>
<name>A0ABN1I0E2_9SPHN</name>
<protein>
    <submittedName>
        <fullName evidence="2">Glycosyltransferase</fullName>
    </submittedName>
</protein>
<dbReference type="PANTHER" id="PTHR48050:SF13">
    <property type="entry name" value="STEROL 3-BETA-GLUCOSYLTRANSFERASE UGT80A2"/>
    <property type="match status" value="1"/>
</dbReference>
<evidence type="ECO:0000259" key="1">
    <source>
        <dbReference type="Pfam" id="PF06722"/>
    </source>
</evidence>
<gene>
    <name evidence="2" type="ORF">GCM10009102_33400</name>
</gene>
<dbReference type="InterPro" id="IPR002213">
    <property type="entry name" value="UDP_glucos_trans"/>
</dbReference>
<dbReference type="InterPro" id="IPR050426">
    <property type="entry name" value="Glycosyltransferase_28"/>
</dbReference>
<reference evidence="2 3" key="1">
    <citation type="journal article" date="2019" name="Int. J. Syst. Evol. Microbiol.">
        <title>The Global Catalogue of Microorganisms (GCM) 10K type strain sequencing project: providing services to taxonomists for standard genome sequencing and annotation.</title>
        <authorList>
            <consortium name="The Broad Institute Genomics Platform"/>
            <consortium name="The Broad Institute Genome Sequencing Center for Infectious Disease"/>
            <person name="Wu L."/>
            <person name="Ma J."/>
        </authorList>
    </citation>
    <scope>NUCLEOTIDE SEQUENCE [LARGE SCALE GENOMIC DNA]</scope>
    <source>
        <strain evidence="2 3">JCM 14603</strain>
    </source>
</reference>
<feature type="domain" description="Erythromycin biosynthesis protein CIII-like C-terminal" evidence="1">
    <location>
        <begin position="308"/>
        <end position="403"/>
    </location>
</feature>
<evidence type="ECO:0000313" key="2">
    <source>
        <dbReference type="EMBL" id="GAA0678245.1"/>
    </source>
</evidence>
<sequence>MKALLVTIGSLGDLHPFIAIGLALHTQGHDVLLAVPADHADKVHGTGLAAAVILPSFASICSRLEIDAAEAARRVLTQRSFVMESVILPSLANSVAALDALAGDVDVIVGSTFALAAGIVAEKRGLPLVSLNLQPMALLSACDPPVTPELPIMVHAPTGPIGRRWNAGVLTMLRLAIRARYGGAVTRVRAAHGLPPNRTTPLFDPVAAQVATLCCYSPVLAPIQPDAPPGTEAIGFPLFDREHGALAPLDPRLTAFLDRGPAPIVFTLGSFIVHAPGAFYSDAVAAARTLGRRAVLLTGAQDVPDDAGDVMTIGYAPHSQVFGRAAAVVHHGGIGTTGQAMHAGVPQLIVPFFGDQFDNGARIARLGIGATIRPIAFRGEAALAAIRRVVEDTAIAAHAATVGAIVRRESAAERAAERIAAVARGAI</sequence>